<reference evidence="2" key="1">
    <citation type="journal article" date="2014" name="Int. J. Syst. Evol. Microbiol.">
        <title>Complete genome sequence of Corynebacterium casei LMG S-19264T (=DSM 44701T), isolated from a smear-ripened cheese.</title>
        <authorList>
            <consortium name="US DOE Joint Genome Institute (JGI-PGF)"/>
            <person name="Walter F."/>
            <person name="Albersmeier A."/>
            <person name="Kalinowski J."/>
            <person name="Ruckert C."/>
        </authorList>
    </citation>
    <scope>NUCLEOTIDE SEQUENCE</scope>
    <source>
        <strain evidence="2">JCM 19596</strain>
    </source>
</reference>
<dbReference type="RefSeq" id="WP_188979563.1">
    <property type="nucleotide sequence ID" value="NZ_BMPG01000003.1"/>
</dbReference>
<dbReference type="AlphaFoldDB" id="A0A830FEG3"/>
<dbReference type="Proteomes" id="UP000607197">
    <property type="component" value="Unassembled WGS sequence"/>
</dbReference>
<comment type="caution">
    <text evidence="2">The sequence shown here is derived from an EMBL/GenBank/DDBJ whole genome shotgun (WGS) entry which is preliminary data.</text>
</comment>
<sequence length="184" mass="20116">MVGLAGCLGATQYTVADARVTSDPSPLQLDVEILDSEAIIQSPARLRFTLTNTAERPIRVRNTGLWPLGMLELSTVTDPADESSGSETILWNEEYRKSSKITVQSRSSYSVSQDPLTQPLDSGQAVTATYEIHGDDIVRASTYYVYGEFDAPILTYAADTNSNFEAYLPRVEVAIQSKGLLPSF</sequence>
<evidence type="ECO:0000313" key="2">
    <source>
        <dbReference type="EMBL" id="GGL66720.1"/>
    </source>
</evidence>
<name>A0A830FEG3_9EURY</name>
<proteinExistence type="predicted"/>
<protein>
    <recommendedName>
        <fullName evidence="1">DUF8130 domain-containing protein</fullName>
    </recommendedName>
</protein>
<accession>A0A830FEG3</accession>
<evidence type="ECO:0000259" key="1">
    <source>
        <dbReference type="Pfam" id="PF26451"/>
    </source>
</evidence>
<gene>
    <name evidence="2" type="ORF">GCM10009039_25840</name>
</gene>
<dbReference type="Pfam" id="PF26451">
    <property type="entry name" value="DUF8130"/>
    <property type="match status" value="1"/>
</dbReference>
<evidence type="ECO:0000313" key="3">
    <source>
        <dbReference type="Proteomes" id="UP000607197"/>
    </source>
</evidence>
<feature type="domain" description="DUF8130" evidence="1">
    <location>
        <begin position="1"/>
        <end position="180"/>
    </location>
</feature>
<keyword evidence="3" id="KW-1185">Reference proteome</keyword>
<dbReference type="EMBL" id="BMPG01000003">
    <property type="protein sequence ID" value="GGL66720.1"/>
    <property type="molecule type" value="Genomic_DNA"/>
</dbReference>
<organism evidence="2 3">
    <name type="scientific">Halocalculus aciditolerans</name>
    <dbReference type="NCBI Taxonomy" id="1383812"/>
    <lineage>
        <taxon>Archaea</taxon>
        <taxon>Methanobacteriati</taxon>
        <taxon>Methanobacteriota</taxon>
        <taxon>Stenosarchaea group</taxon>
        <taxon>Halobacteria</taxon>
        <taxon>Halobacteriales</taxon>
        <taxon>Halobacteriaceae</taxon>
        <taxon>Halocalculus</taxon>
    </lineage>
</organism>
<dbReference type="OrthoDB" id="269766at2157"/>
<dbReference type="InterPro" id="IPR058443">
    <property type="entry name" value="DUF8130"/>
</dbReference>
<reference evidence="2" key="2">
    <citation type="submission" date="2020-09" db="EMBL/GenBank/DDBJ databases">
        <authorList>
            <person name="Sun Q."/>
            <person name="Ohkuma M."/>
        </authorList>
    </citation>
    <scope>NUCLEOTIDE SEQUENCE</scope>
    <source>
        <strain evidence="2">JCM 19596</strain>
    </source>
</reference>